<evidence type="ECO:0000259" key="6">
    <source>
        <dbReference type="PROSITE" id="PS50089"/>
    </source>
</evidence>
<keyword evidence="1 3" id="KW-0479">Metal-binding</keyword>
<dbReference type="GO" id="GO:0008270">
    <property type="term" value="F:zinc ion binding"/>
    <property type="evidence" value="ECO:0007669"/>
    <property type="project" value="UniProtKB-KW"/>
</dbReference>
<evidence type="ECO:0000256" key="4">
    <source>
        <dbReference type="SAM" id="Coils"/>
    </source>
</evidence>
<keyword evidence="4" id="KW-0175">Coiled coil</keyword>
<comment type="caution">
    <text evidence="7">The sequence shown here is derived from an EMBL/GenBank/DDBJ whole genome shotgun (WGS) entry which is preliminary data.</text>
</comment>
<protein>
    <recommendedName>
        <fullName evidence="6">RING-type domain-containing protein</fullName>
    </recommendedName>
</protein>
<dbReference type="InterPro" id="IPR001841">
    <property type="entry name" value="Znf_RING"/>
</dbReference>
<name>A0AA39HWM6_9BILA</name>
<feature type="domain" description="RING-type" evidence="6">
    <location>
        <begin position="3"/>
        <end position="50"/>
    </location>
</feature>
<dbReference type="PANTHER" id="PTHR47344:SF1">
    <property type="entry name" value="RING ZINC FINGER PROTEIN-RELATED"/>
    <property type="match status" value="1"/>
</dbReference>
<evidence type="ECO:0000313" key="7">
    <source>
        <dbReference type="EMBL" id="KAK0413498.1"/>
    </source>
</evidence>
<feature type="coiled-coil region" evidence="4">
    <location>
        <begin position="73"/>
        <end position="121"/>
    </location>
</feature>
<keyword evidence="1 3" id="KW-0863">Zinc-finger</keyword>
<dbReference type="SUPFAM" id="SSF57850">
    <property type="entry name" value="RING/U-box"/>
    <property type="match status" value="1"/>
</dbReference>
<dbReference type="Pfam" id="PF13639">
    <property type="entry name" value="zf-RING_2"/>
    <property type="match status" value="1"/>
</dbReference>
<dbReference type="Gene3D" id="3.30.40.10">
    <property type="entry name" value="Zinc/RING finger domain, C3HC4 (zinc finger)"/>
    <property type="match status" value="1"/>
</dbReference>
<proteinExistence type="predicted"/>
<evidence type="ECO:0000256" key="2">
    <source>
        <dbReference type="ARBA" id="ARBA00022833"/>
    </source>
</evidence>
<gene>
    <name evidence="7" type="ORF">QR680_006840</name>
</gene>
<dbReference type="SMART" id="SM00184">
    <property type="entry name" value="RING"/>
    <property type="match status" value="1"/>
</dbReference>
<reference evidence="7" key="1">
    <citation type="submission" date="2023-06" db="EMBL/GenBank/DDBJ databases">
        <title>Genomic analysis of the entomopathogenic nematode Steinernema hermaphroditum.</title>
        <authorList>
            <person name="Schwarz E.M."/>
            <person name="Heppert J.K."/>
            <person name="Baniya A."/>
            <person name="Schwartz H.T."/>
            <person name="Tan C.-H."/>
            <person name="Antoshechkin I."/>
            <person name="Sternberg P.W."/>
            <person name="Goodrich-Blair H."/>
            <person name="Dillman A.R."/>
        </authorList>
    </citation>
    <scope>NUCLEOTIDE SEQUENCE</scope>
    <source>
        <strain evidence="7">PS9179</strain>
        <tissue evidence="7">Whole animal</tissue>
    </source>
</reference>
<keyword evidence="8" id="KW-1185">Reference proteome</keyword>
<evidence type="ECO:0000313" key="8">
    <source>
        <dbReference type="Proteomes" id="UP001175271"/>
    </source>
</evidence>
<dbReference type="Proteomes" id="UP001175271">
    <property type="component" value="Unassembled WGS sequence"/>
</dbReference>
<evidence type="ECO:0000256" key="1">
    <source>
        <dbReference type="ARBA" id="ARBA00022771"/>
    </source>
</evidence>
<dbReference type="EMBL" id="JAUCMV010000003">
    <property type="protein sequence ID" value="KAK0413498.1"/>
    <property type="molecule type" value="Genomic_DNA"/>
</dbReference>
<dbReference type="AlphaFoldDB" id="A0AA39HWM6"/>
<evidence type="ECO:0000256" key="3">
    <source>
        <dbReference type="PROSITE-ProRule" id="PRU00175"/>
    </source>
</evidence>
<accession>A0AA39HWM6</accession>
<dbReference type="PROSITE" id="PS50089">
    <property type="entry name" value="ZF_RING_2"/>
    <property type="match status" value="1"/>
</dbReference>
<dbReference type="InterPro" id="IPR013083">
    <property type="entry name" value="Znf_RING/FYVE/PHD"/>
</dbReference>
<dbReference type="PANTHER" id="PTHR47344">
    <property type="entry name" value="RING ZINC FINGER PROTEIN-RELATED"/>
    <property type="match status" value="1"/>
</dbReference>
<evidence type="ECO:0000256" key="5">
    <source>
        <dbReference type="SAM" id="MobiDB-lite"/>
    </source>
</evidence>
<organism evidence="7 8">
    <name type="scientific">Steinernema hermaphroditum</name>
    <dbReference type="NCBI Taxonomy" id="289476"/>
    <lineage>
        <taxon>Eukaryota</taxon>
        <taxon>Metazoa</taxon>
        <taxon>Ecdysozoa</taxon>
        <taxon>Nematoda</taxon>
        <taxon>Chromadorea</taxon>
        <taxon>Rhabditida</taxon>
        <taxon>Tylenchina</taxon>
        <taxon>Panagrolaimomorpha</taxon>
        <taxon>Strongyloidoidea</taxon>
        <taxon>Steinernematidae</taxon>
        <taxon>Steinernema</taxon>
    </lineage>
</organism>
<sequence length="177" mass="21002">MSCVICFSSLLNSTDPASAISACGHVFHTDCLRKTASQPTITRAVCPICRKEYNFPTSLMRIFFPAPPIDDEERQLRMENERMQERIVDLEVRMKRLEKDNEEAEKRIKKLNVEKFYLENEHAEVVKERNELKERYEKPAEEKVEEKEEKEPPKEYFKRSFSVRLRRVFKSKKVNPS</sequence>
<keyword evidence="2" id="KW-0862">Zinc</keyword>
<feature type="region of interest" description="Disordered" evidence="5">
    <location>
        <begin position="126"/>
        <end position="154"/>
    </location>
</feature>
<dbReference type="CDD" id="cd16448">
    <property type="entry name" value="RING-H2"/>
    <property type="match status" value="1"/>
</dbReference>